<sequence length="95" mass="9809">MPAVFLTRPVRSIEDLGAAIIAAVYGAGAASSPDGASPDGASPDARPVPRNLDALADLLRETRVKRVVVTDWGMPEASIGGLLEVLADEGVELSR</sequence>
<dbReference type="AlphaFoldDB" id="A0A9Q4IGW1"/>
<dbReference type="Proteomes" id="UP001071110">
    <property type="component" value="Unassembled WGS sequence"/>
</dbReference>
<name>A0A9Q4IGW1_9CORY</name>
<evidence type="ECO:0000256" key="1">
    <source>
        <dbReference type="SAM" id="MobiDB-lite"/>
    </source>
</evidence>
<proteinExistence type="predicted"/>
<evidence type="ECO:0000313" key="3">
    <source>
        <dbReference type="Proteomes" id="UP001071110"/>
    </source>
</evidence>
<accession>A0A9Q4IGW1</accession>
<feature type="compositionally biased region" description="Low complexity" evidence="1">
    <location>
        <begin position="29"/>
        <end position="45"/>
    </location>
</feature>
<dbReference type="RefSeq" id="WP_269027472.1">
    <property type="nucleotide sequence ID" value="NZ_BAABDP010000020.1"/>
</dbReference>
<gene>
    <name evidence="2" type="ORF">NUW87_04740</name>
</gene>
<protein>
    <submittedName>
        <fullName evidence="2">Uncharacterized protein</fullName>
    </submittedName>
</protein>
<keyword evidence="3" id="KW-1185">Reference proteome</keyword>
<reference evidence="2" key="1">
    <citation type="submission" date="2022-08" db="EMBL/GenBank/DDBJ databases">
        <title>Corynebacterium sp. nov., isolated from clinical breast specimens.</title>
        <authorList>
            <person name="Zhang T."/>
        </authorList>
    </citation>
    <scope>NUCLEOTIDE SEQUENCE</scope>
    <source>
        <strain evidence="2">CCUG 57942</strain>
    </source>
</reference>
<feature type="region of interest" description="Disordered" evidence="1">
    <location>
        <begin position="29"/>
        <end position="48"/>
    </location>
</feature>
<dbReference type="EMBL" id="JANRML010000004">
    <property type="protein sequence ID" value="MCZ2220680.1"/>
    <property type="molecule type" value="Genomic_DNA"/>
</dbReference>
<evidence type="ECO:0000313" key="2">
    <source>
        <dbReference type="EMBL" id="MCZ2220680.1"/>
    </source>
</evidence>
<comment type="caution">
    <text evidence="2">The sequence shown here is derived from an EMBL/GenBank/DDBJ whole genome shotgun (WGS) entry which is preliminary data.</text>
</comment>
<organism evidence="2 3">
    <name type="scientific">Corynebacterium pilbarense</name>
    <dbReference type="NCBI Taxonomy" id="1288393"/>
    <lineage>
        <taxon>Bacteria</taxon>
        <taxon>Bacillati</taxon>
        <taxon>Actinomycetota</taxon>
        <taxon>Actinomycetes</taxon>
        <taxon>Mycobacteriales</taxon>
        <taxon>Corynebacteriaceae</taxon>
        <taxon>Corynebacterium</taxon>
    </lineage>
</organism>